<dbReference type="Proteomes" id="UP000023152">
    <property type="component" value="Unassembled WGS sequence"/>
</dbReference>
<evidence type="ECO:0000313" key="2">
    <source>
        <dbReference type="EMBL" id="ETO12644.1"/>
    </source>
</evidence>
<feature type="compositionally biased region" description="Basic and acidic residues" evidence="1">
    <location>
        <begin position="472"/>
        <end position="491"/>
    </location>
</feature>
<reference evidence="2 3" key="1">
    <citation type="journal article" date="2013" name="Curr. Biol.">
        <title>The Genome of the Foraminiferan Reticulomyxa filosa.</title>
        <authorList>
            <person name="Glockner G."/>
            <person name="Hulsmann N."/>
            <person name="Schleicher M."/>
            <person name="Noegel A.A."/>
            <person name="Eichinger L."/>
            <person name="Gallinger C."/>
            <person name="Pawlowski J."/>
            <person name="Sierra R."/>
            <person name="Euteneuer U."/>
            <person name="Pillet L."/>
            <person name="Moustafa A."/>
            <person name="Platzer M."/>
            <person name="Groth M."/>
            <person name="Szafranski K."/>
            <person name="Schliwa M."/>
        </authorList>
    </citation>
    <scope>NUCLEOTIDE SEQUENCE [LARGE SCALE GENOMIC DNA]</scope>
</reference>
<feature type="compositionally biased region" description="Polar residues" evidence="1">
    <location>
        <begin position="443"/>
        <end position="454"/>
    </location>
</feature>
<dbReference type="EMBL" id="ASPP01021236">
    <property type="protein sequence ID" value="ETO12644.1"/>
    <property type="molecule type" value="Genomic_DNA"/>
</dbReference>
<gene>
    <name evidence="2" type="ORF">RFI_24731</name>
</gene>
<name>X6MFG2_RETFI</name>
<comment type="caution">
    <text evidence="2">The sequence shown here is derived from an EMBL/GenBank/DDBJ whole genome shotgun (WGS) entry which is preliminary data.</text>
</comment>
<proteinExistence type="predicted"/>
<accession>X6MFG2</accession>
<evidence type="ECO:0000256" key="1">
    <source>
        <dbReference type="SAM" id="MobiDB-lite"/>
    </source>
</evidence>
<evidence type="ECO:0000313" key="3">
    <source>
        <dbReference type="Proteomes" id="UP000023152"/>
    </source>
</evidence>
<dbReference type="AlphaFoldDB" id="X6MFG2"/>
<sequence>MTARYFIDAIKYMYESSITINVDAVVPLCVLSSQLRLRGSVCSELKQRAFEDYLTVDHCLLFLKQANELNYGSLAYECCQYTLVHLLQVPSHHWEVYLSQWKDFKTLLLFALRQESDAIYYGGQLIIVYIKQLSVGNKSKATTALLELNNIEQLTKLTIGHALIVLSICDSLFEEKKALDQFELLKVIYSRLQEICTNITSKKKDYFCFVCSCCKIYRIAVQTVAAHFPLDVNDSLWKQVSAMSVDTLELILSYTMHQSHANEKVGMFKLINNCEDQQHVDLLYNEMSQGDSFSQNYLLFKEDDDTTKNILRSDSPSGNTIHPAVVNSLKNISSSENCTLQSNFVANACNRDGTPVPYYESLRANDGSDQDFECDRKLAHTPELSRLAKNHLLNNGRFNTADSRFSLLLEQTSPDKHSDSSKCIDNKSFHTDTRNESQLYYLSRSPQSQSNVSKSDGVDVNNKALSPVRQPDAQKKDEFKTPIRAKSKEETQATPTQDLSQSKNFLLSNKAQYLQDESTKLLLQVPLVDDESGIIALCEAPMAKIRPRPESSTQFEPTDKKIPKSCNSSPTCNMFAALNVENIGISMISPNHNGATVQEIIVDVNIALVSVAQIHAQALMNCHHAKSAQLVLTFKGIINENKNSPIKLELLHEIMTKNKYLKNAQHFFG</sequence>
<feature type="region of interest" description="Disordered" evidence="1">
    <location>
        <begin position="443"/>
        <end position="500"/>
    </location>
</feature>
<organism evidence="2 3">
    <name type="scientific">Reticulomyxa filosa</name>
    <dbReference type="NCBI Taxonomy" id="46433"/>
    <lineage>
        <taxon>Eukaryota</taxon>
        <taxon>Sar</taxon>
        <taxon>Rhizaria</taxon>
        <taxon>Retaria</taxon>
        <taxon>Foraminifera</taxon>
        <taxon>Monothalamids</taxon>
        <taxon>Reticulomyxidae</taxon>
        <taxon>Reticulomyxa</taxon>
    </lineage>
</organism>
<protein>
    <submittedName>
        <fullName evidence="2">Uncharacterized protein</fullName>
    </submittedName>
</protein>
<keyword evidence="3" id="KW-1185">Reference proteome</keyword>